<name>H8FRK1_MAGML</name>
<organism evidence="7 8">
    <name type="scientific">Magnetospirillum molischianum DSM 120</name>
    <dbReference type="NCBI Taxonomy" id="1150626"/>
    <lineage>
        <taxon>Bacteria</taxon>
        <taxon>Pseudomonadati</taxon>
        <taxon>Pseudomonadota</taxon>
        <taxon>Alphaproteobacteria</taxon>
        <taxon>Rhodospirillales</taxon>
        <taxon>Rhodospirillaceae</taxon>
        <taxon>Magnetospirillum</taxon>
    </lineage>
</organism>
<evidence type="ECO:0000313" key="7">
    <source>
        <dbReference type="EMBL" id="CCG40989.1"/>
    </source>
</evidence>
<dbReference type="OrthoDB" id="3378718at2"/>
<evidence type="ECO:0000313" key="8">
    <source>
        <dbReference type="Proteomes" id="UP000004169"/>
    </source>
</evidence>
<comment type="similarity">
    <text evidence="2">Belongs to the methyl-accepting chemotaxis (MCP) protein family.</text>
</comment>
<dbReference type="Proteomes" id="UP000004169">
    <property type="component" value="Unassembled WGS sequence"/>
</dbReference>
<gene>
    <name evidence="7" type="ORF">PHAMO_220107</name>
</gene>
<dbReference type="Gene3D" id="6.10.340.10">
    <property type="match status" value="1"/>
</dbReference>
<dbReference type="EMBL" id="CAHP01000015">
    <property type="protein sequence ID" value="CCG40989.1"/>
    <property type="molecule type" value="Genomic_DNA"/>
</dbReference>
<reference evidence="7 8" key="1">
    <citation type="journal article" date="2012" name="J. Bacteriol.">
        <title>Draft Genome Sequence of the Purple Photosynthetic Bacterium Phaeospirillum molischianum DSM120, a Particularly Versatile Bacterium.</title>
        <authorList>
            <person name="Duquesne K."/>
            <person name="Prima V."/>
            <person name="Ji B."/>
            <person name="Rouy Z."/>
            <person name="Medigue C."/>
            <person name="Talla E."/>
            <person name="Sturgis J.N."/>
        </authorList>
    </citation>
    <scope>NUCLEOTIDE SEQUENCE [LARGE SCALE GENOMIC DNA]</scope>
    <source>
        <strain evidence="8">DSM120</strain>
    </source>
</reference>
<dbReference type="SUPFAM" id="SSF58104">
    <property type="entry name" value="Methyl-accepting chemotaxis protein (MCP) signaling domain"/>
    <property type="match status" value="1"/>
</dbReference>
<feature type="domain" description="HAMP" evidence="6">
    <location>
        <begin position="211"/>
        <end position="264"/>
    </location>
</feature>
<dbReference type="STRING" id="1150626.PHAMO_220107"/>
<evidence type="ECO:0000256" key="1">
    <source>
        <dbReference type="ARBA" id="ARBA00023224"/>
    </source>
</evidence>
<dbReference type="Pfam" id="PF00015">
    <property type="entry name" value="MCPsignal"/>
    <property type="match status" value="1"/>
</dbReference>
<evidence type="ECO:0000256" key="4">
    <source>
        <dbReference type="SAM" id="Phobius"/>
    </source>
</evidence>
<protein>
    <submittedName>
        <fullName evidence="7">Putative Methyl-accepting chemotaxis protein</fullName>
    </submittedName>
</protein>
<keyword evidence="8" id="KW-1185">Reference proteome</keyword>
<dbReference type="PROSITE" id="PS50885">
    <property type="entry name" value="HAMP"/>
    <property type="match status" value="1"/>
</dbReference>
<dbReference type="InterPro" id="IPR004089">
    <property type="entry name" value="MCPsignal_dom"/>
</dbReference>
<dbReference type="GO" id="GO:0007165">
    <property type="term" value="P:signal transduction"/>
    <property type="evidence" value="ECO:0007669"/>
    <property type="project" value="UniProtKB-KW"/>
</dbReference>
<sequence length="560" mass="59330">MSLSIRGKLFVLGAVMSIALAGIAGGWWIAFNILKVNGPIYARVVLAKDLVADILPPPEYIIEAYLTASTSLDIPPPNLTISHANFVRLRSDYDERHAVWKGAGLDSKIADDLLKRSYVPAQRFFERAEADFFPALERGDRAAALNTFAEMTVLYREHRAAIDDVVTAANTMSKATEEHAAATESSVKLAVILATATLAVLALTVVALIGRSISGQITDTVATMERLSDGDTAIEVSGTRRTDEIGAIARALDVFKNKMVANARMEAEAKETDRRQREQRAEEMRAMAASFEATVNAKVAEVSGASDSIFVIAERMVNRSERTGGTSLAVGEAARVTNERAAMAAEATRQLASAVNEIAVQVAQSNQISAQAVASVDSTAQRMTGLSQSVQSIGEVVKLINDIAAQTNLLALNATIEAARAGDAGKGFAVVAGEVKHLANQTAKATEDIARQVAEIQASSLHMGQSIEGVVGIIRTLDEVSAAIASAVQQQEASTREISGNIDEVARQAETVSKSVGALSKSSAMACAGTVRVIWSADSLTEAVHHLTGEAESFLSRVRA</sequence>
<dbReference type="Pfam" id="PF00672">
    <property type="entry name" value="HAMP"/>
    <property type="match status" value="1"/>
</dbReference>
<evidence type="ECO:0000259" key="6">
    <source>
        <dbReference type="PROSITE" id="PS50885"/>
    </source>
</evidence>
<evidence type="ECO:0000259" key="5">
    <source>
        <dbReference type="PROSITE" id="PS50111"/>
    </source>
</evidence>
<comment type="caution">
    <text evidence="7">The sequence shown here is derived from an EMBL/GenBank/DDBJ whole genome shotgun (WGS) entry which is preliminary data.</text>
</comment>
<dbReference type="PANTHER" id="PTHR32089:SF112">
    <property type="entry name" value="LYSOZYME-LIKE PROTEIN-RELATED"/>
    <property type="match status" value="1"/>
</dbReference>
<dbReference type="PANTHER" id="PTHR32089">
    <property type="entry name" value="METHYL-ACCEPTING CHEMOTAXIS PROTEIN MCPB"/>
    <property type="match status" value="1"/>
</dbReference>
<dbReference type="GO" id="GO:0016020">
    <property type="term" value="C:membrane"/>
    <property type="evidence" value="ECO:0007669"/>
    <property type="project" value="InterPro"/>
</dbReference>
<keyword evidence="4" id="KW-1133">Transmembrane helix</keyword>
<dbReference type="PROSITE" id="PS50111">
    <property type="entry name" value="CHEMOTAXIS_TRANSDUC_2"/>
    <property type="match status" value="1"/>
</dbReference>
<keyword evidence="4" id="KW-0812">Transmembrane</keyword>
<proteinExistence type="inferred from homology"/>
<keyword evidence="4" id="KW-0472">Membrane</keyword>
<dbReference type="eggNOG" id="COG0840">
    <property type="taxonomic scope" value="Bacteria"/>
</dbReference>
<dbReference type="SMART" id="SM00283">
    <property type="entry name" value="MA"/>
    <property type="match status" value="1"/>
</dbReference>
<keyword evidence="1 3" id="KW-0807">Transducer</keyword>
<dbReference type="AlphaFoldDB" id="H8FRK1"/>
<evidence type="ECO:0000256" key="3">
    <source>
        <dbReference type="PROSITE-ProRule" id="PRU00284"/>
    </source>
</evidence>
<dbReference type="InterPro" id="IPR003660">
    <property type="entry name" value="HAMP_dom"/>
</dbReference>
<dbReference type="Gene3D" id="1.10.287.950">
    <property type="entry name" value="Methyl-accepting chemotaxis protein"/>
    <property type="match status" value="1"/>
</dbReference>
<dbReference type="RefSeq" id="WP_002727703.1">
    <property type="nucleotide sequence ID" value="NZ_CAHP01000015.1"/>
</dbReference>
<feature type="transmembrane region" description="Helical" evidence="4">
    <location>
        <begin position="9"/>
        <end position="30"/>
    </location>
</feature>
<accession>H8FRK1</accession>
<feature type="domain" description="Methyl-accepting transducer" evidence="5">
    <location>
        <begin position="298"/>
        <end position="527"/>
    </location>
</feature>
<evidence type="ECO:0000256" key="2">
    <source>
        <dbReference type="ARBA" id="ARBA00029447"/>
    </source>
</evidence>
<dbReference type="SMART" id="SM00304">
    <property type="entry name" value="HAMP"/>
    <property type="match status" value="1"/>
</dbReference>